<name>A0A7T7WK68_9GAMM</name>
<proteinExistence type="predicted"/>
<dbReference type="InterPro" id="IPR024467">
    <property type="entry name" value="Xre/MbcA/ParS-like_toxin-bd"/>
</dbReference>
<sequence length="121" mass="13521">MNNETDISKSQVLAIAIFNLAEQLQLQESELALVLDLSKAELSSIINQKELEPDTTAGKRAITLINIYQALFGLNGGDLSWMRQFINSPNKLLDQQIPRSLMQTEYGLSAVLRLLGRLQPH</sequence>
<dbReference type="Pfam" id="PF09722">
    <property type="entry name" value="Xre_MbcA_ParS_C"/>
    <property type="match status" value="1"/>
</dbReference>
<gene>
    <name evidence="2" type="ORF">IAQ69_05600</name>
</gene>
<dbReference type="EMBL" id="CP060811">
    <property type="protein sequence ID" value="QQN89134.1"/>
    <property type="molecule type" value="Genomic_DNA"/>
</dbReference>
<feature type="domain" description="Antitoxin Xre/MbcA/ParS-like toxin-binding" evidence="1">
    <location>
        <begin position="70"/>
        <end position="119"/>
    </location>
</feature>
<organism evidence="2 3">
    <name type="scientific">Acinetobacter variabilis</name>
    <dbReference type="NCBI Taxonomy" id="70346"/>
    <lineage>
        <taxon>Bacteria</taxon>
        <taxon>Pseudomonadati</taxon>
        <taxon>Pseudomonadota</taxon>
        <taxon>Gammaproteobacteria</taxon>
        <taxon>Moraxellales</taxon>
        <taxon>Moraxellaceae</taxon>
        <taxon>Acinetobacter</taxon>
    </lineage>
</organism>
<accession>A0A7T7WK68</accession>
<evidence type="ECO:0000259" key="1">
    <source>
        <dbReference type="Pfam" id="PF09722"/>
    </source>
</evidence>
<dbReference type="AlphaFoldDB" id="A0A7T7WK68"/>
<evidence type="ECO:0000313" key="2">
    <source>
        <dbReference type="EMBL" id="QQN89134.1"/>
    </source>
</evidence>
<dbReference type="RefSeq" id="WP_200230377.1">
    <property type="nucleotide sequence ID" value="NZ_CP060811.1"/>
</dbReference>
<dbReference type="Proteomes" id="UP000596079">
    <property type="component" value="Chromosome"/>
</dbReference>
<protein>
    <submittedName>
        <fullName evidence="2">DUF2384 domain-containing protein</fullName>
    </submittedName>
</protein>
<reference evidence="2 3" key="1">
    <citation type="submission" date="2020-08" db="EMBL/GenBank/DDBJ databases">
        <title>Emergence of ISAba1-mediated novel tet(X) in Acinetobacter variabilis from a chicken farm.</title>
        <authorList>
            <person name="Peng K."/>
            <person name="Li R."/>
        </authorList>
    </citation>
    <scope>NUCLEOTIDE SEQUENCE [LARGE SCALE GENOMIC DNA]</scope>
    <source>
        <strain evidence="2 3">XM9F202-2</strain>
    </source>
</reference>
<evidence type="ECO:0000313" key="3">
    <source>
        <dbReference type="Proteomes" id="UP000596079"/>
    </source>
</evidence>